<proteinExistence type="predicted"/>
<gene>
    <name evidence="2" type="ORF">DFR47_1086</name>
</gene>
<dbReference type="Proteomes" id="UP000252893">
    <property type="component" value="Unassembled WGS sequence"/>
</dbReference>
<dbReference type="RefSeq" id="WP_113945589.1">
    <property type="nucleotide sequence ID" value="NZ_JBHEEG010000001.1"/>
</dbReference>
<dbReference type="Pfam" id="PF07120">
    <property type="entry name" value="DUF1376"/>
    <property type="match status" value="1"/>
</dbReference>
<dbReference type="InterPro" id="IPR010781">
    <property type="entry name" value="DUF1376"/>
</dbReference>
<accession>A0A366DPM6</accession>
<organism evidence="2 3">
    <name type="scientific">Pseudochrobactrum asaccharolyticum</name>
    <dbReference type="NCBI Taxonomy" id="354351"/>
    <lineage>
        <taxon>Bacteria</taxon>
        <taxon>Pseudomonadati</taxon>
        <taxon>Pseudomonadota</taxon>
        <taxon>Alphaproteobacteria</taxon>
        <taxon>Hyphomicrobiales</taxon>
        <taxon>Brucellaceae</taxon>
        <taxon>Pseudochrobactrum</taxon>
    </lineage>
</organism>
<protein>
    <submittedName>
        <fullName evidence="2">Uncharacterized protein YdaU (DUF1376 family)</fullName>
    </submittedName>
</protein>
<sequence>MNGLPYYKAYPRDFIEGTIGMDFETKAAYRLVLDLIYMQGGNLPDDARYISGLLGCTVRKWNSLRGSLVAMGKIIVNGEFLTNERAIIELETLRKLQDKQAENRSRPNKNKGLKSPRFNQSEPEPKEAKASNAQVREAVADLSQKQNLDVKDLTKRLTEAADGKIQPHGALVVAAILELINNGVDLETDILPTIRAVATRMSKPANSWAYFIGAIRDAYNNRIKAGAGLVKPATVTKIDVFALPQAEQERKLEFFLEQARLHRRWNPRLGALPWQDGCRIPEHLLKPDDGKGWQVIGVAA</sequence>
<evidence type="ECO:0000256" key="1">
    <source>
        <dbReference type="SAM" id="MobiDB-lite"/>
    </source>
</evidence>
<evidence type="ECO:0000313" key="3">
    <source>
        <dbReference type="Proteomes" id="UP000252893"/>
    </source>
</evidence>
<dbReference type="AlphaFoldDB" id="A0A366DPM6"/>
<dbReference type="EMBL" id="QNRH01000008">
    <property type="protein sequence ID" value="RBO91865.1"/>
    <property type="molecule type" value="Genomic_DNA"/>
</dbReference>
<comment type="caution">
    <text evidence="2">The sequence shown here is derived from an EMBL/GenBank/DDBJ whole genome shotgun (WGS) entry which is preliminary data.</text>
</comment>
<name>A0A366DPM6_9HYPH</name>
<keyword evidence="3" id="KW-1185">Reference proteome</keyword>
<evidence type="ECO:0000313" key="2">
    <source>
        <dbReference type="EMBL" id="RBO91865.1"/>
    </source>
</evidence>
<dbReference type="OrthoDB" id="7211084at2"/>
<reference evidence="2 3" key="1">
    <citation type="submission" date="2018-06" db="EMBL/GenBank/DDBJ databases">
        <title>Genomic Encyclopedia of Type Strains, Phase IV (KMG-IV): sequencing the most valuable type-strain genomes for metagenomic binning, comparative biology and taxonomic classification.</title>
        <authorList>
            <person name="Goeker M."/>
        </authorList>
    </citation>
    <scope>NUCLEOTIDE SEQUENCE [LARGE SCALE GENOMIC DNA]</scope>
    <source>
        <strain evidence="2 3">DSM 25619</strain>
    </source>
</reference>
<feature type="region of interest" description="Disordered" evidence="1">
    <location>
        <begin position="98"/>
        <end position="133"/>
    </location>
</feature>